<keyword evidence="2" id="KW-1185">Reference proteome</keyword>
<proteinExistence type="predicted"/>
<evidence type="ECO:0000313" key="1">
    <source>
        <dbReference type="EMBL" id="RXK42157.1"/>
    </source>
</evidence>
<sequence length="132" mass="14873">MEHQTSVGSAPLRLGQVGSSLAINKGQSEEWHFDRNDDDSTYSIISVFGSGGWTSSAENRQGWLVLPQLNIEVEMPIGSVVFFQGSHLLHYVRELDEEDADRRLVVTAFACSEMSKYYEKHKHEIKSTQVVN</sequence>
<comment type="caution">
    <text evidence="1">The sequence shown here is derived from an EMBL/GenBank/DDBJ whole genome shotgun (WGS) entry which is preliminary data.</text>
</comment>
<accession>A0A4V1M502</accession>
<name>A0A4V1M502_TREME</name>
<dbReference type="EMBL" id="SDIL01000003">
    <property type="protein sequence ID" value="RXK42157.1"/>
    <property type="molecule type" value="Genomic_DNA"/>
</dbReference>
<protein>
    <recommendedName>
        <fullName evidence="3">Prolyl 4-hydroxylase alpha subunit Fe(2+) 2OG dioxygenase domain-containing protein</fullName>
    </recommendedName>
</protein>
<dbReference type="Gene3D" id="3.60.130.30">
    <property type="match status" value="1"/>
</dbReference>
<dbReference type="Proteomes" id="UP000289152">
    <property type="component" value="Unassembled WGS sequence"/>
</dbReference>
<organism evidence="1 2">
    <name type="scientific">Tremella mesenterica</name>
    <name type="common">Jelly fungus</name>
    <dbReference type="NCBI Taxonomy" id="5217"/>
    <lineage>
        <taxon>Eukaryota</taxon>
        <taxon>Fungi</taxon>
        <taxon>Dikarya</taxon>
        <taxon>Basidiomycota</taxon>
        <taxon>Agaricomycotina</taxon>
        <taxon>Tremellomycetes</taxon>
        <taxon>Tremellales</taxon>
        <taxon>Tremellaceae</taxon>
        <taxon>Tremella</taxon>
    </lineage>
</organism>
<evidence type="ECO:0008006" key="3">
    <source>
        <dbReference type="Google" id="ProtNLM"/>
    </source>
</evidence>
<reference evidence="1 2" key="1">
    <citation type="submission" date="2016-06" db="EMBL/GenBank/DDBJ databases">
        <title>Evolution of pathogenesis and genome organization in the Tremellales.</title>
        <authorList>
            <person name="Cuomo C."/>
            <person name="Litvintseva A."/>
            <person name="Heitman J."/>
            <person name="Chen Y."/>
            <person name="Sun S."/>
            <person name="Springer D."/>
            <person name="Dromer F."/>
            <person name="Young S."/>
            <person name="Zeng Q."/>
            <person name="Chapman S."/>
            <person name="Gujja S."/>
            <person name="Saif S."/>
            <person name="Birren B."/>
        </authorList>
    </citation>
    <scope>NUCLEOTIDE SEQUENCE [LARGE SCALE GENOMIC DNA]</scope>
    <source>
        <strain evidence="1 2">ATCC 28783</strain>
    </source>
</reference>
<evidence type="ECO:0000313" key="2">
    <source>
        <dbReference type="Proteomes" id="UP000289152"/>
    </source>
</evidence>
<dbReference type="OrthoDB" id="2579980at2759"/>
<dbReference type="AlphaFoldDB" id="A0A4V1M502"/>
<gene>
    <name evidence="1" type="ORF">M231_00514</name>
</gene>
<dbReference type="VEuPathDB" id="FungiDB:TREMEDRAFT_59932"/>
<dbReference type="InParanoid" id="A0A4V1M502"/>